<feature type="compositionally biased region" description="Pro residues" evidence="1">
    <location>
        <begin position="28"/>
        <end position="37"/>
    </location>
</feature>
<keyword evidence="3" id="KW-1185">Reference proteome</keyword>
<evidence type="ECO:0000313" key="2">
    <source>
        <dbReference type="EMBL" id="PKW14656.1"/>
    </source>
</evidence>
<name>A0A2N3XVG5_SACSN</name>
<reference evidence="2" key="1">
    <citation type="submission" date="2017-12" db="EMBL/GenBank/DDBJ databases">
        <title>Sequencing the genomes of 1000 Actinobacteria strains.</title>
        <authorList>
            <person name="Klenk H.-P."/>
        </authorList>
    </citation>
    <scope>NUCLEOTIDE SEQUENCE [LARGE SCALE GENOMIC DNA]</scope>
    <source>
        <strain evidence="2">DSM 44228</strain>
    </source>
</reference>
<evidence type="ECO:0000256" key="1">
    <source>
        <dbReference type="SAM" id="MobiDB-lite"/>
    </source>
</evidence>
<gene>
    <name evidence="2" type="ORF">A8926_2290</name>
</gene>
<dbReference type="AlphaFoldDB" id="A0A2N3XVG5"/>
<dbReference type="EMBL" id="PJNB01000001">
    <property type="protein sequence ID" value="PKW14656.1"/>
    <property type="molecule type" value="Genomic_DNA"/>
</dbReference>
<proteinExistence type="predicted"/>
<accession>A0A2N3XVG5</accession>
<comment type="caution">
    <text evidence="2">The sequence shown here is derived from an EMBL/GenBank/DDBJ whole genome shotgun (WGS) entry which is preliminary data.</text>
</comment>
<protein>
    <submittedName>
        <fullName evidence="2">Uncharacterized protein</fullName>
    </submittedName>
</protein>
<dbReference type="STRING" id="994479.GCA_000194155_01786"/>
<evidence type="ECO:0000313" key="3">
    <source>
        <dbReference type="Proteomes" id="UP000233786"/>
    </source>
</evidence>
<dbReference type="Proteomes" id="UP000233786">
    <property type="component" value="Unassembled WGS sequence"/>
</dbReference>
<organism evidence="2 3">
    <name type="scientific">Saccharopolyspora spinosa</name>
    <dbReference type="NCBI Taxonomy" id="60894"/>
    <lineage>
        <taxon>Bacteria</taxon>
        <taxon>Bacillati</taxon>
        <taxon>Actinomycetota</taxon>
        <taxon>Actinomycetes</taxon>
        <taxon>Pseudonocardiales</taxon>
        <taxon>Pseudonocardiaceae</taxon>
        <taxon>Saccharopolyspora</taxon>
    </lineage>
</organism>
<sequence length="181" mass="19309">MTNAPSFSDGPSGVDDGTMPSHSAVSGPPGPAVPPGQMPEGIGVRWFRYKHGVVGESKRVLHCAEESRDGTVTSVSGEKFRRVLVEECEEGEGAACVPCLLVVISRADRPADMPPVVSQVPADTLAVMLAESQWAISDAQFNIVRGDYPLANQVVLADKLRRLSHVLHVRAHAMRSDGRTG</sequence>
<feature type="region of interest" description="Disordered" evidence="1">
    <location>
        <begin position="1"/>
        <end position="38"/>
    </location>
</feature>